<evidence type="ECO:0000256" key="4">
    <source>
        <dbReference type="ARBA" id="ARBA00023136"/>
    </source>
</evidence>
<evidence type="ECO:0000256" key="1">
    <source>
        <dbReference type="ARBA" id="ARBA00004141"/>
    </source>
</evidence>
<sequence>MSIHSIGSKERGTCIFFQFTPPIPFKKAYKHLALTVVTSWMFCGSSLFHFPMAISTLQPLAYGVAYATFSLGILSVFLRIYCRLVILKSWGWDDYVAMVVGAVSVGQQVVLHLFLAAGCGLHQDTLELPQVLRILKILFVEEVYYYVVHFVIKSAFLLFYLRLSPSKVFKTFVYVGMGTNTAIFITNTFMAFFQCVPFDEIFHPGTHPDAKCINKLLLLLFPSILNILQDLYILILPITTVLGLQMPTRRKVAVLAVISFGASAVLVASMRLIPLVELNASPDTSFVLGKMVIVAAIEIQLAIIAVNLPSLKAIWNKITGGSSVGEYKKYNGSRSYKLSDMKGRSSDARGGIGVRSKVKRGSVTRMEQGMTRTDSEEELFRKIGGHSQEEGTRDIVVTTEVAMTSEDQSRQGHGHGFSRRF</sequence>
<proteinExistence type="inferred from homology"/>
<dbReference type="GO" id="GO:0016020">
    <property type="term" value="C:membrane"/>
    <property type="evidence" value="ECO:0007669"/>
    <property type="project" value="UniProtKB-SubCell"/>
</dbReference>
<dbReference type="PANTHER" id="PTHR33048:SF47">
    <property type="entry name" value="INTEGRAL MEMBRANE PROTEIN-RELATED"/>
    <property type="match status" value="1"/>
</dbReference>
<gene>
    <name evidence="8" type="ORF">BDV96DRAFT_580269</name>
</gene>
<evidence type="ECO:0000259" key="7">
    <source>
        <dbReference type="Pfam" id="PF20684"/>
    </source>
</evidence>
<evidence type="ECO:0000256" key="6">
    <source>
        <dbReference type="SAM" id="Phobius"/>
    </source>
</evidence>
<dbReference type="PANTHER" id="PTHR33048">
    <property type="entry name" value="PTH11-LIKE INTEGRAL MEMBRANE PROTEIN (AFU_ORTHOLOGUE AFUA_5G11245)"/>
    <property type="match status" value="1"/>
</dbReference>
<keyword evidence="2 6" id="KW-0812">Transmembrane</keyword>
<evidence type="ECO:0000313" key="8">
    <source>
        <dbReference type="EMBL" id="KAF2112706.1"/>
    </source>
</evidence>
<keyword evidence="9" id="KW-1185">Reference proteome</keyword>
<feature type="transmembrane region" description="Helical" evidence="6">
    <location>
        <begin position="94"/>
        <end position="123"/>
    </location>
</feature>
<name>A0A6A5Z0U2_9PLEO</name>
<feature type="transmembrane region" description="Helical" evidence="6">
    <location>
        <begin position="285"/>
        <end position="308"/>
    </location>
</feature>
<keyword evidence="4 6" id="KW-0472">Membrane</keyword>
<feature type="transmembrane region" description="Helical" evidence="6">
    <location>
        <begin position="143"/>
        <end position="161"/>
    </location>
</feature>
<comment type="similarity">
    <text evidence="5">Belongs to the SAT4 family.</text>
</comment>
<dbReference type="Proteomes" id="UP000799770">
    <property type="component" value="Unassembled WGS sequence"/>
</dbReference>
<dbReference type="OrthoDB" id="5329176at2759"/>
<dbReference type="EMBL" id="ML977330">
    <property type="protein sequence ID" value="KAF2112706.1"/>
    <property type="molecule type" value="Genomic_DNA"/>
</dbReference>
<dbReference type="InterPro" id="IPR052337">
    <property type="entry name" value="SAT4-like"/>
</dbReference>
<protein>
    <recommendedName>
        <fullName evidence="7">Rhodopsin domain-containing protein</fullName>
    </recommendedName>
</protein>
<feature type="transmembrane region" description="Helical" evidence="6">
    <location>
        <begin position="216"/>
        <end position="240"/>
    </location>
</feature>
<keyword evidence="3 6" id="KW-1133">Transmembrane helix</keyword>
<reference evidence="8" key="1">
    <citation type="journal article" date="2020" name="Stud. Mycol.">
        <title>101 Dothideomycetes genomes: a test case for predicting lifestyles and emergence of pathogens.</title>
        <authorList>
            <person name="Haridas S."/>
            <person name="Albert R."/>
            <person name="Binder M."/>
            <person name="Bloem J."/>
            <person name="Labutti K."/>
            <person name="Salamov A."/>
            <person name="Andreopoulos B."/>
            <person name="Baker S."/>
            <person name="Barry K."/>
            <person name="Bills G."/>
            <person name="Bluhm B."/>
            <person name="Cannon C."/>
            <person name="Castanera R."/>
            <person name="Culley D."/>
            <person name="Daum C."/>
            <person name="Ezra D."/>
            <person name="Gonzalez J."/>
            <person name="Henrissat B."/>
            <person name="Kuo A."/>
            <person name="Liang C."/>
            <person name="Lipzen A."/>
            <person name="Lutzoni F."/>
            <person name="Magnuson J."/>
            <person name="Mondo S."/>
            <person name="Nolan M."/>
            <person name="Ohm R."/>
            <person name="Pangilinan J."/>
            <person name="Park H.-J."/>
            <person name="Ramirez L."/>
            <person name="Alfaro M."/>
            <person name="Sun H."/>
            <person name="Tritt A."/>
            <person name="Yoshinaga Y."/>
            <person name="Zwiers L.-H."/>
            <person name="Turgeon B."/>
            <person name="Goodwin S."/>
            <person name="Spatafora J."/>
            <person name="Crous P."/>
            <person name="Grigoriev I."/>
        </authorList>
    </citation>
    <scope>NUCLEOTIDE SEQUENCE</scope>
    <source>
        <strain evidence="8">CBS 627.86</strain>
    </source>
</reference>
<feature type="transmembrane region" description="Helical" evidence="6">
    <location>
        <begin position="173"/>
        <end position="196"/>
    </location>
</feature>
<comment type="subcellular location">
    <subcellularLocation>
        <location evidence="1">Membrane</location>
        <topology evidence="1">Multi-pass membrane protein</topology>
    </subcellularLocation>
</comment>
<feature type="domain" description="Rhodopsin" evidence="7">
    <location>
        <begin position="78"/>
        <end position="316"/>
    </location>
</feature>
<evidence type="ECO:0000256" key="2">
    <source>
        <dbReference type="ARBA" id="ARBA00022692"/>
    </source>
</evidence>
<evidence type="ECO:0000256" key="3">
    <source>
        <dbReference type="ARBA" id="ARBA00022989"/>
    </source>
</evidence>
<feature type="transmembrane region" description="Helical" evidence="6">
    <location>
        <begin position="60"/>
        <end position="82"/>
    </location>
</feature>
<feature type="transmembrane region" description="Helical" evidence="6">
    <location>
        <begin position="32"/>
        <end position="54"/>
    </location>
</feature>
<dbReference type="AlphaFoldDB" id="A0A6A5Z0U2"/>
<accession>A0A6A5Z0U2</accession>
<feature type="transmembrane region" description="Helical" evidence="6">
    <location>
        <begin position="252"/>
        <end position="273"/>
    </location>
</feature>
<evidence type="ECO:0000313" key="9">
    <source>
        <dbReference type="Proteomes" id="UP000799770"/>
    </source>
</evidence>
<dbReference type="Pfam" id="PF20684">
    <property type="entry name" value="Fung_rhodopsin"/>
    <property type="match status" value="1"/>
</dbReference>
<dbReference type="InterPro" id="IPR049326">
    <property type="entry name" value="Rhodopsin_dom_fungi"/>
</dbReference>
<evidence type="ECO:0000256" key="5">
    <source>
        <dbReference type="ARBA" id="ARBA00038359"/>
    </source>
</evidence>
<organism evidence="8 9">
    <name type="scientific">Lophiotrema nucula</name>
    <dbReference type="NCBI Taxonomy" id="690887"/>
    <lineage>
        <taxon>Eukaryota</taxon>
        <taxon>Fungi</taxon>
        <taxon>Dikarya</taxon>
        <taxon>Ascomycota</taxon>
        <taxon>Pezizomycotina</taxon>
        <taxon>Dothideomycetes</taxon>
        <taxon>Pleosporomycetidae</taxon>
        <taxon>Pleosporales</taxon>
        <taxon>Lophiotremataceae</taxon>
        <taxon>Lophiotrema</taxon>
    </lineage>
</organism>